<dbReference type="PANTHER" id="PTHR10359:SF18">
    <property type="entry name" value="ENDONUCLEASE III"/>
    <property type="match status" value="1"/>
</dbReference>
<dbReference type="EMBL" id="MAYW01000118">
    <property type="protein sequence ID" value="ODS31433.1"/>
    <property type="molecule type" value="Genomic_DNA"/>
</dbReference>
<dbReference type="InterPro" id="IPR005759">
    <property type="entry name" value="Nth"/>
</dbReference>
<dbReference type="AlphaFoldDB" id="A0A1E3X726"/>
<feature type="binding site" evidence="12">
    <location>
        <position position="196"/>
    </location>
    <ligand>
        <name>[4Fe-4S] cluster</name>
        <dbReference type="ChEBI" id="CHEBI:49883"/>
    </ligand>
</feature>
<keyword evidence="9 12" id="KW-0234">DNA repair</keyword>
<dbReference type="Pfam" id="PF00633">
    <property type="entry name" value="HHH"/>
    <property type="match status" value="1"/>
</dbReference>
<dbReference type="GO" id="GO:0051539">
    <property type="term" value="F:4 iron, 4 sulfur cluster binding"/>
    <property type="evidence" value="ECO:0007669"/>
    <property type="project" value="UniProtKB-UniRule"/>
</dbReference>
<evidence type="ECO:0000256" key="6">
    <source>
        <dbReference type="ARBA" id="ARBA00023004"/>
    </source>
</evidence>
<keyword evidence="6 12" id="KW-0408">Iron</keyword>
<dbReference type="Proteomes" id="UP000094056">
    <property type="component" value="Unassembled WGS sequence"/>
</dbReference>
<comment type="similarity">
    <text evidence="1 12">Belongs to the Nth/MutY family.</text>
</comment>
<evidence type="ECO:0000313" key="15">
    <source>
        <dbReference type="Proteomes" id="UP000094056"/>
    </source>
</evidence>
<evidence type="ECO:0000256" key="11">
    <source>
        <dbReference type="ARBA" id="ARBA00023295"/>
    </source>
</evidence>
<keyword evidence="2 12" id="KW-0004">4Fe-4S</keyword>
<evidence type="ECO:0000256" key="7">
    <source>
        <dbReference type="ARBA" id="ARBA00023014"/>
    </source>
</evidence>
<reference evidence="14 15" key="1">
    <citation type="submission" date="2016-07" db="EMBL/GenBank/DDBJ databases">
        <title>Draft genome of Scalindua rubra, obtained from a brine-seawater interface in the Red Sea, sheds light on salt adaptation in anammox bacteria.</title>
        <authorList>
            <person name="Speth D.R."/>
            <person name="Lagkouvardos I."/>
            <person name="Wang Y."/>
            <person name="Qian P.-Y."/>
            <person name="Dutilh B.E."/>
            <person name="Jetten M.S."/>
        </authorList>
    </citation>
    <scope>NUCLEOTIDE SEQUENCE [LARGE SCALE GENOMIC DNA]</scope>
    <source>
        <strain evidence="14">BSI-1</strain>
    </source>
</reference>
<dbReference type="Gene3D" id="1.10.1670.10">
    <property type="entry name" value="Helix-hairpin-Helix base-excision DNA repair enzymes (C-terminal)"/>
    <property type="match status" value="1"/>
</dbReference>
<comment type="cofactor">
    <cofactor evidence="12">
        <name>[4Fe-4S] cluster</name>
        <dbReference type="ChEBI" id="CHEBI:49883"/>
    </cofactor>
    <text evidence="12">Binds 1 [4Fe-4S] cluster.</text>
</comment>
<evidence type="ECO:0000313" key="14">
    <source>
        <dbReference type="EMBL" id="ODS31433.1"/>
    </source>
</evidence>
<dbReference type="PROSITE" id="PS01155">
    <property type="entry name" value="ENDONUCLEASE_III_2"/>
    <property type="match status" value="1"/>
</dbReference>
<keyword evidence="8 12" id="KW-0238">DNA-binding</keyword>
<feature type="domain" description="HhH-GPD" evidence="13">
    <location>
        <begin position="40"/>
        <end position="187"/>
    </location>
</feature>
<dbReference type="Pfam" id="PF10576">
    <property type="entry name" value="EndIII_4Fe-2S"/>
    <property type="match status" value="1"/>
</dbReference>
<dbReference type="GO" id="GO:0006285">
    <property type="term" value="P:base-excision repair, AP site formation"/>
    <property type="evidence" value="ECO:0007669"/>
    <property type="project" value="TreeGrafter"/>
</dbReference>
<protein>
    <recommendedName>
        <fullName evidence="12">Endonuclease III</fullName>
        <ecNumber evidence="12">4.2.99.18</ecNumber>
    </recommendedName>
    <alternativeName>
        <fullName evidence="12">DNA-(apurinic or apyrimidinic site) lyase</fullName>
    </alternativeName>
</protein>
<comment type="caution">
    <text evidence="14">The sequence shown here is derived from an EMBL/GenBank/DDBJ whole genome shotgun (WGS) entry which is preliminary data.</text>
</comment>
<dbReference type="Pfam" id="PF00730">
    <property type="entry name" value="HhH-GPD"/>
    <property type="match status" value="1"/>
</dbReference>
<evidence type="ECO:0000256" key="1">
    <source>
        <dbReference type="ARBA" id="ARBA00008343"/>
    </source>
</evidence>
<evidence type="ECO:0000256" key="4">
    <source>
        <dbReference type="ARBA" id="ARBA00022763"/>
    </source>
</evidence>
<accession>A0A1E3X726</accession>
<dbReference type="InterPro" id="IPR000445">
    <property type="entry name" value="HhH_motif"/>
</dbReference>
<feature type="binding site" evidence="12">
    <location>
        <position position="199"/>
    </location>
    <ligand>
        <name>[4Fe-4S] cluster</name>
        <dbReference type="ChEBI" id="CHEBI:49883"/>
    </ligand>
</feature>
<dbReference type="InterPro" id="IPR003265">
    <property type="entry name" value="HhH-GPD_domain"/>
</dbReference>
<dbReference type="Gene3D" id="1.10.340.30">
    <property type="entry name" value="Hypothetical protein, domain 2"/>
    <property type="match status" value="1"/>
</dbReference>
<feature type="binding site" evidence="12">
    <location>
        <position position="205"/>
    </location>
    <ligand>
        <name>[4Fe-4S] cluster</name>
        <dbReference type="ChEBI" id="CHEBI:49883"/>
    </ligand>
</feature>
<gene>
    <name evidence="12" type="primary">nth</name>
    <name evidence="14" type="ORF">SCARUB_03447</name>
</gene>
<keyword evidence="5 12" id="KW-0378">Hydrolase</keyword>
<dbReference type="FunFam" id="1.10.340.30:FF:000001">
    <property type="entry name" value="Endonuclease III"/>
    <property type="match status" value="1"/>
</dbReference>
<dbReference type="InterPro" id="IPR023170">
    <property type="entry name" value="HhH_base_excis_C"/>
</dbReference>
<proteinExistence type="inferred from homology"/>
<dbReference type="GO" id="GO:0046872">
    <property type="term" value="F:metal ion binding"/>
    <property type="evidence" value="ECO:0007669"/>
    <property type="project" value="UniProtKB-KW"/>
</dbReference>
<dbReference type="InterPro" id="IPR004036">
    <property type="entry name" value="Endonuclease-III-like_CS2"/>
</dbReference>
<dbReference type="SUPFAM" id="SSF48150">
    <property type="entry name" value="DNA-glycosylase"/>
    <property type="match status" value="1"/>
</dbReference>
<dbReference type="FunFam" id="1.10.1670.10:FF:000001">
    <property type="entry name" value="Endonuclease III"/>
    <property type="match status" value="1"/>
</dbReference>
<keyword evidence="14" id="KW-0255">Endonuclease</keyword>
<dbReference type="CDD" id="cd00056">
    <property type="entry name" value="ENDO3c"/>
    <property type="match status" value="1"/>
</dbReference>
<comment type="function">
    <text evidence="12">DNA repair enzyme that has both DNA N-glycosylase activity and AP-lyase activity. The DNA N-glycosylase activity releases various damaged pyrimidines from DNA by cleaving the N-glycosidic bond, leaving an AP (apurinic/apyrimidinic) site. The AP-lyase activity cleaves the phosphodiester bond 3' to the AP site by a beta-elimination, leaving a 3'-terminal unsaturated sugar and a product with a terminal 5'-phosphate.</text>
</comment>
<dbReference type="InterPro" id="IPR011257">
    <property type="entry name" value="DNA_glycosylase"/>
</dbReference>
<sequence>MTVKKEVAAKIVRLLEKRYPEAFLALNFNNPLQLLVATILAAQCTDKRVNDVTKGLFKKYKKAEDFERVKINALEKDISSISFYRNKARNIKECCKIIVKKYGANVPSNLNELISLPGIGRKTANIILGNAFGKQAIAVDTHVQRVSTRLGLATSKNPDNVEKELCEVVPRDKWTKSCHLFQAHGRMICTAKNPSCPDCILFDLCEWKDKRKK</sequence>
<dbReference type="PANTHER" id="PTHR10359">
    <property type="entry name" value="A/G-SPECIFIC ADENINE GLYCOSYLASE/ENDONUCLEASE III"/>
    <property type="match status" value="1"/>
</dbReference>
<keyword evidence="4 12" id="KW-0227">DNA damage</keyword>
<evidence type="ECO:0000259" key="13">
    <source>
        <dbReference type="SMART" id="SM00478"/>
    </source>
</evidence>
<dbReference type="NCBIfam" id="TIGR01083">
    <property type="entry name" value="nth"/>
    <property type="match status" value="1"/>
</dbReference>
<evidence type="ECO:0000256" key="5">
    <source>
        <dbReference type="ARBA" id="ARBA00022801"/>
    </source>
</evidence>
<evidence type="ECO:0000256" key="2">
    <source>
        <dbReference type="ARBA" id="ARBA00022485"/>
    </source>
</evidence>
<keyword evidence="7 12" id="KW-0411">Iron-sulfur</keyword>
<evidence type="ECO:0000256" key="12">
    <source>
        <dbReference type="HAMAP-Rule" id="MF_00942"/>
    </source>
</evidence>
<evidence type="ECO:0000256" key="8">
    <source>
        <dbReference type="ARBA" id="ARBA00023125"/>
    </source>
</evidence>
<comment type="catalytic activity">
    <reaction evidence="12">
        <text>2'-deoxyribonucleotide-(2'-deoxyribose 5'-phosphate)-2'-deoxyribonucleotide-DNA = a 3'-end 2'-deoxyribonucleotide-(2,3-dehydro-2,3-deoxyribose 5'-phosphate)-DNA + a 5'-end 5'-phospho-2'-deoxyribonucleoside-DNA + H(+)</text>
        <dbReference type="Rhea" id="RHEA:66592"/>
        <dbReference type="Rhea" id="RHEA-COMP:13180"/>
        <dbReference type="Rhea" id="RHEA-COMP:16897"/>
        <dbReference type="Rhea" id="RHEA-COMP:17067"/>
        <dbReference type="ChEBI" id="CHEBI:15378"/>
        <dbReference type="ChEBI" id="CHEBI:136412"/>
        <dbReference type="ChEBI" id="CHEBI:157695"/>
        <dbReference type="ChEBI" id="CHEBI:167181"/>
        <dbReference type="EC" id="4.2.99.18"/>
    </reaction>
</comment>
<dbReference type="SMART" id="SM00525">
    <property type="entry name" value="FES"/>
    <property type="match status" value="1"/>
</dbReference>
<keyword evidence="14" id="KW-0540">Nuclease</keyword>
<dbReference type="GO" id="GO:0140078">
    <property type="term" value="F:class I DNA-(apurinic or apyrimidinic site) endonuclease activity"/>
    <property type="evidence" value="ECO:0007669"/>
    <property type="project" value="UniProtKB-EC"/>
</dbReference>
<evidence type="ECO:0000256" key="10">
    <source>
        <dbReference type="ARBA" id="ARBA00023239"/>
    </source>
</evidence>
<keyword evidence="3 12" id="KW-0479">Metal-binding</keyword>
<dbReference type="EC" id="4.2.99.18" evidence="12"/>
<keyword evidence="10 12" id="KW-0456">Lyase</keyword>
<name>A0A1E3X726_9BACT</name>
<dbReference type="GO" id="GO:0019104">
    <property type="term" value="F:DNA N-glycosylase activity"/>
    <property type="evidence" value="ECO:0007669"/>
    <property type="project" value="UniProtKB-UniRule"/>
</dbReference>
<evidence type="ECO:0000256" key="9">
    <source>
        <dbReference type="ARBA" id="ARBA00023204"/>
    </source>
</evidence>
<dbReference type="GO" id="GO:0003677">
    <property type="term" value="F:DNA binding"/>
    <property type="evidence" value="ECO:0007669"/>
    <property type="project" value="UniProtKB-UniRule"/>
</dbReference>
<evidence type="ECO:0000256" key="3">
    <source>
        <dbReference type="ARBA" id="ARBA00022723"/>
    </source>
</evidence>
<dbReference type="PATRIC" id="fig|1872076.5.peg.4104"/>
<feature type="binding site" evidence="12">
    <location>
        <position position="189"/>
    </location>
    <ligand>
        <name>[4Fe-4S] cluster</name>
        <dbReference type="ChEBI" id="CHEBI:49883"/>
    </ligand>
</feature>
<organism evidence="14 15">
    <name type="scientific">Candidatus Scalindua rubra</name>
    <dbReference type="NCBI Taxonomy" id="1872076"/>
    <lineage>
        <taxon>Bacteria</taxon>
        <taxon>Pseudomonadati</taxon>
        <taxon>Planctomycetota</taxon>
        <taxon>Candidatus Brocadiia</taxon>
        <taxon>Candidatus Brocadiales</taxon>
        <taxon>Candidatus Scalinduaceae</taxon>
        <taxon>Candidatus Scalindua</taxon>
    </lineage>
</organism>
<dbReference type="InterPro" id="IPR003651">
    <property type="entry name" value="Endonuclease3_FeS-loop_motif"/>
</dbReference>
<dbReference type="HAMAP" id="MF_00942">
    <property type="entry name" value="Nth"/>
    <property type="match status" value="1"/>
</dbReference>
<dbReference type="PIRSF" id="PIRSF001435">
    <property type="entry name" value="Nth"/>
    <property type="match status" value="1"/>
</dbReference>
<dbReference type="SMART" id="SM00478">
    <property type="entry name" value="ENDO3c"/>
    <property type="match status" value="1"/>
</dbReference>
<keyword evidence="11 12" id="KW-0326">Glycosidase</keyword>